<dbReference type="eggNOG" id="KOG0039">
    <property type="taxonomic scope" value="Eukaryota"/>
</dbReference>
<evidence type="ECO:0000256" key="21">
    <source>
        <dbReference type="ARBA" id="ARBA00048762"/>
    </source>
</evidence>
<reference evidence="29" key="1">
    <citation type="submission" date="2013-10" db="EMBL/GenBank/DDBJ databases">
        <authorList>
            <person name="Schartl M."/>
            <person name="Warren W."/>
        </authorList>
    </citation>
    <scope>NUCLEOTIDE SEQUENCE [LARGE SCALE GENOMIC DNA]</scope>
    <source>
        <strain evidence="29">female</strain>
    </source>
</reference>
<evidence type="ECO:0000256" key="18">
    <source>
        <dbReference type="ARBA" id="ARBA00023180"/>
    </source>
</evidence>
<dbReference type="EMBL" id="AYCK01018418">
    <property type="status" value="NOT_ANNOTATED_CDS"/>
    <property type="molecule type" value="Genomic_DNA"/>
</dbReference>
<dbReference type="Proteomes" id="UP000028760">
    <property type="component" value="Unassembled WGS sequence"/>
</dbReference>
<keyword evidence="17 24" id="KW-0472">Membrane</keyword>
<keyword evidence="23" id="KW-0175">Coiled coil</keyword>
<evidence type="ECO:0000256" key="19">
    <source>
        <dbReference type="ARBA" id="ARBA00023324"/>
    </source>
</evidence>
<dbReference type="CDD" id="cd00051">
    <property type="entry name" value="EFh"/>
    <property type="match status" value="1"/>
</dbReference>
<comment type="subcellular location">
    <subcellularLocation>
        <location evidence="2">Apical cell membrane</location>
        <topology evidence="2">Multi-pass membrane protein</topology>
    </subcellularLocation>
</comment>
<comment type="similarity">
    <text evidence="4">In the N-terminal section; belongs to the peroxidase family.</text>
</comment>
<dbReference type="InterPro" id="IPR010255">
    <property type="entry name" value="Haem_peroxidase_sf"/>
</dbReference>
<evidence type="ECO:0000259" key="26">
    <source>
        <dbReference type="PROSITE" id="PS50222"/>
    </source>
</evidence>
<dbReference type="Pfam" id="PF08030">
    <property type="entry name" value="NAD_binding_6"/>
    <property type="match status" value="1"/>
</dbReference>
<dbReference type="UniPathway" id="UPA00194"/>
<evidence type="ECO:0000256" key="10">
    <source>
        <dbReference type="ARBA" id="ARBA00022729"/>
    </source>
</evidence>
<evidence type="ECO:0000256" key="25">
    <source>
        <dbReference type="SAM" id="SignalP"/>
    </source>
</evidence>
<dbReference type="GO" id="GO:0004601">
    <property type="term" value="F:peroxidase activity"/>
    <property type="evidence" value="ECO:0007669"/>
    <property type="project" value="InterPro"/>
</dbReference>
<feature type="transmembrane region" description="Helical" evidence="24">
    <location>
        <begin position="653"/>
        <end position="679"/>
    </location>
</feature>
<evidence type="ECO:0000256" key="8">
    <source>
        <dbReference type="ARBA" id="ARBA00022692"/>
    </source>
</evidence>
<dbReference type="SMART" id="SM00054">
    <property type="entry name" value="EFh"/>
    <property type="match status" value="1"/>
</dbReference>
<comment type="catalytic activity">
    <reaction evidence="22">
        <text>NADPH + 2 O2 = 2 superoxide + NADP(+) + H(+)</text>
        <dbReference type="Rhea" id="RHEA:63180"/>
        <dbReference type="ChEBI" id="CHEBI:15378"/>
        <dbReference type="ChEBI" id="CHEBI:15379"/>
        <dbReference type="ChEBI" id="CHEBI:18421"/>
        <dbReference type="ChEBI" id="CHEBI:57783"/>
        <dbReference type="ChEBI" id="CHEBI:58349"/>
    </reaction>
</comment>
<dbReference type="EC" id="1.6.3.1" evidence="5"/>
<dbReference type="InterPro" id="IPR011992">
    <property type="entry name" value="EF-hand-dom_pair"/>
</dbReference>
<feature type="transmembrane region" description="Helical" evidence="24">
    <location>
        <begin position="1493"/>
        <end position="1511"/>
    </location>
</feature>
<dbReference type="PANTHER" id="PTHR11972:SF175">
    <property type="entry name" value="NAD(P)H OXIDASE (H2O2-FORMING)"/>
    <property type="match status" value="1"/>
</dbReference>
<dbReference type="CDD" id="cd09820">
    <property type="entry name" value="dual_peroxidase_like"/>
    <property type="match status" value="1"/>
</dbReference>
<keyword evidence="18" id="KW-0325">Glycoprotein</keyword>
<dbReference type="GO" id="GO:0042446">
    <property type="term" value="P:hormone biosynthetic process"/>
    <property type="evidence" value="ECO:0007669"/>
    <property type="project" value="UniProtKB-KW"/>
</dbReference>
<feature type="domain" description="FAD-binding FR-type" evidence="27">
    <location>
        <begin position="1324"/>
        <end position="1449"/>
    </location>
</feature>
<dbReference type="PROSITE" id="PS50222">
    <property type="entry name" value="EF_HAND_2"/>
    <property type="match status" value="1"/>
</dbReference>
<feature type="transmembrane region" description="Helical" evidence="24">
    <location>
        <begin position="1455"/>
        <end position="1472"/>
    </location>
</feature>
<dbReference type="SUPFAM" id="SSF48113">
    <property type="entry name" value="Heme-dependent peroxidases"/>
    <property type="match status" value="1"/>
</dbReference>
<dbReference type="InterPro" id="IPR017927">
    <property type="entry name" value="FAD-bd_FR_type"/>
</dbReference>
<protein>
    <recommendedName>
        <fullName evidence="5">NAD(P)H oxidase (H2O2-forming)</fullName>
        <ecNumber evidence="5">1.6.3.1</ecNumber>
    </recommendedName>
</protein>
<dbReference type="Ensembl" id="ENSPFOT00000005427.2">
    <property type="protein sequence ID" value="ENSPFOP00000005418.2"/>
    <property type="gene ID" value="ENSPFOG00000005147.2"/>
</dbReference>
<evidence type="ECO:0000256" key="20">
    <source>
        <dbReference type="ARBA" id="ARBA00047455"/>
    </source>
</evidence>
<dbReference type="GO" id="GO:0016324">
    <property type="term" value="C:apical plasma membrane"/>
    <property type="evidence" value="ECO:0007669"/>
    <property type="project" value="UniProtKB-SubCell"/>
</dbReference>
<dbReference type="SFLD" id="SFLDG01169">
    <property type="entry name" value="NADPH_oxidase_subgroup_(NOX)"/>
    <property type="match status" value="1"/>
</dbReference>
<evidence type="ECO:0000256" key="6">
    <source>
        <dbReference type="ARBA" id="ARBA00022534"/>
    </source>
</evidence>
<comment type="function">
    <text evidence="1">Generates hydrogen peroxide which is required for the activity of thyroid peroxidase/TPO and lactoperoxidase/LPO. Plays a role in thyroid hormones synthesis and lactoperoxidase-mediated antimicrobial defense at the surface of mucosa. May have its own peroxidase activity through its N-terminal peroxidase-like domain.</text>
</comment>
<evidence type="ECO:0000313" key="28">
    <source>
        <dbReference type="Ensembl" id="ENSPFOP00000005418.2"/>
    </source>
</evidence>
<dbReference type="Gene3D" id="1.10.238.10">
    <property type="entry name" value="EF-hand"/>
    <property type="match status" value="1"/>
</dbReference>
<feature type="transmembrane region" description="Helical" evidence="24">
    <location>
        <begin position="1061"/>
        <end position="1083"/>
    </location>
</feature>
<keyword evidence="8 24" id="KW-0812">Transmembrane</keyword>
<dbReference type="Pfam" id="PF03098">
    <property type="entry name" value="An_peroxidase"/>
    <property type="match status" value="1"/>
</dbReference>
<feature type="coiled-coil region" evidence="23">
    <location>
        <begin position="786"/>
        <end position="813"/>
    </location>
</feature>
<dbReference type="Pfam" id="PF00036">
    <property type="entry name" value="EF-hand_1"/>
    <property type="match status" value="1"/>
</dbReference>
<feature type="transmembrane region" description="Helical" evidence="24">
    <location>
        <begin position="1275"/>
        <end position="1297"/>
    </location>
</feature>
<evidence type="ECO:0000256" key="15">
    <source>
        <dbReference type="ARBA" id="ARBA00022989"/>
    </source>
</evidence>
<evidence type="ECO:0000256" key="12">
    <source>
        <dbReference type="ARBA" id="ARBA00022827"/>
    </source>
</evidence>
<dbReference type="EMBL" id="AYCK01018417">
    <property type="status" value="NOT_ANNOTATED_CDS"/>
    <property type="molecule type" value="Genomic_DNA"/>
</dbReference>
<dbReference type="SUPFAM" id="SSF52343">
    <property type="entry name" value="Ferredoxin reductase-like, C-terminal NADP-linked domain"/>
    <property type="match status" value="1"/>
</dbReference>
<dbReference type="CDD" id="cd06186">
    <property type="entry name" value="NOX_Duox_like_FAD_NADP"/>
    <property type="match status" value="1"/>
</dbReference>
<evidence type="ECO:0000256" key="22">
    <source>
        <dbReference type="ARBA" id="ARBA00049908"/>
    </source>
</evidence>
<evidence type="ECO:0000256" key="2">
    <source>
        <dbReference type="ARBA" id="ARBA00004424"/>
    </source>
</evidence>
<keyword evidence="10 25" id="KW-0732">Signal</keyword>
<keyword evidence="13" id="KW-0106">Calcium</keyword>
<dbReference type="GO" id="GO:0005509">
    <property type="term" value="F:calcium ion binding"/>
    <property type="evidence" value="ECO:0007669"/>
    <property type="project" value="InterPro"/>
</dbReference>
<dbReference type="InterPro" id="IPR019791">
    <property type="entry name" value="Haem_peroxidase_animal"/>
</dbReference>
<keyword evidence="19" id="KW-0376">Hydrogen peroxide</keyword>
<comment type="catalytic activity">
    <reaction evidence="20">
        <text>NADH + O2 + H(+) = H2O2 + NAD(+)</text>
        <dbReference type="Rhea" id="RHEA:11264"/>
        <dbReference type="ChEBI" id="CHEBI:15378"/>
        <dbReference type="ChEBI" id="CHEBI:15379"/>
        <dbReference type="ChEBI" id="CHEBI:16240"/>
        <dbReference type="ChEBI" id="CHEBI:57540"/>
        <dbReference type="ChEBI" id="CHEBI:57945"/>
        <dbReference type="EC" id="1.6.3.1"/>
    </reaction>
</comment>
<evidence type="ECO:0000256" key="3">
    <source>
        <dbReference type="ARBA" id="ARBA00005197"/>
    </source>
</evidence>
<feature type="transmembrane region" description="Helical" evidence="24">
    <location>
        <begin position="1095"/>
        <end position="1118"/>
    </location>
</feature>
<dbReference type="OMA" id="NASMLHP"/>
<dbReference type="InterPro" id="IPR017938">
    <property type="entry name" value="Riboflavin_synthase-like_b-brl"/>
</dbReference>
<comment type="catalytic activity">
    <reaction evidence="21">
        <text>NADPH + O2 + H(+) = H2O2 + NADP(+)</text>
        <dbReference type="Rhea" id="RHEA:11260"/>
        <dbReference type="ChEBI" id="CHEBI:15378"/>
        <dbReference type="ChEBI" id="CHEBI:15379"/>
        <dbReference type="ChEBI" id="CHEBI:16240"/>
        <dbReference type="ChEBI" id="CHEBI:57783"/>
        <dbReference type="ChEBI" id="CHEBI:58349"/>
        <dbReference type="EC" id="1.6.3.1"/>
    </reaction>
</comment>
<evidence type="ECO:0000256" key="16">
    <source>
        <dbReference type="ARBA" id="ARBA00023002"/>
    </source>
</evidence>
<evidence type="ECO:0000256" key="14">
    <source>
        <dbReference type="ARBA" id="ARBA00022857"/>
    </source>
</evidence>
<feature type="signal peptide" evidence="25">
    <location>
        <begin position="1"/>
        <end position="26"/>
    </location>
</feature>
<evidence type="ECO:0000256" key="17">
    <source>
        <dbReference type="ARBA" id="ARBA00023136"/>
    </source>
</evidence>
<keyword evidence="9" id="KW-0479">Metal-binding</keyword>
<keyword evidence="12" id="KW-0274">FAD</keyword>
<dbReference type="GO" id="GO:0016174">
    <property type="term" value="F:NAD(P)H oxidase H2O2-forming activity"/>
    <property type="evidence" value="ECO:0007669"/>
    <property type="project" value="UniProtKB-EC"/>
</dbReference>
<evidence type="ECO:0000256" key="13">
    <source>
        <dbReference type="ARBA" id="ARBA00022837"/>
    </source>
</evidence>
<comment type="pathway">
    <text evidence="3">Hormone biosynthesis; thyroid hormone biosynthesis.</text>
</comment>
<keyword evidence="6" id="KW-0893">Thyroid hormones biosynthesis</keyword>
<evidence type="ECO:0000256" key="5">
    <source>
        <dbReference type="ARBA" id="ARBA00012698"/>
    </source>
</evidence>
<dbReference type="PRINTS" id="PR00466">
    <property type="entry name" value="GP91PHOX"/>
</dbReference>
<dbReference type="PROSITE" id="PS50292">
    <property type="entry name" value="PEROXIDASE_3"/>
    <property type="match status" value="1"/>
</dbReference>
<evidence type="ECO:0000256" key="7">
    <source>
        <dbReference type="ARBA" id="ARBA00022630"/>
    </source>
</evidence>
<evidence type="ECO:0000256" key="24">
    <source>
        <dbReference type="SAM" id="Phobius"/>
    </source>
</evidence>
<evidence type="ECO:0000256" key="4">
    <source>
        <dbReference type="ARBA" id="ARBA00005644"/>
    </source>
</evidence>
<dbReference type="InterPro" id="IPR002048">
    <property type="entry name" value="EF_hand_dom"/>
</dbReference>
<dbReference type="GO" id="GO:0042554">
    <property type="term" value="P:superoxide anion generation"/>
    <property type="evidence" value="ECO:0007669"/>
    <property type="project" value="TreeGrafter"/>
</dbReference>
<dbReference type="PROSITE" id="PS00018">
    <property type="entry name" value="EF_HAND_1"/>
    <property type="match status" value="1"/>
</dbReference>
<dbReference type="GO" id="GO:0042742">
    <property type="term" value="P:defense response to bacterium"/>
    <property type="evidence" value="ECO:0007669"/>
    <property type="project" value="UniProtKB-ARBA"/>
</dbReference>
<dbReference type="GeneTree" id="ENSGT00940000163963"/>
<dbReference type="FunFam" id="1.10.640.10:FF:000004">
    <property type="entry name" value="Dual oxidase 2"/>
    <property type="match status" value="1"/>
</dbReference>
<reference evidence="28" key="3">
    <citation type="submission" date="2025-09" db="UniProtKB">
        <authorList>
            <consortium name="Ensembl"/>
        </authorList>
    </citation>
    <scope>IDENTIFICATION</scope>
</reference>
<dbReference type="FunFam" id="2.40.30.10:FF:000059">
    <property type="entry name" value="dual oxidase isoform X1"/>
    <property type="match status" value="1"/>
</dbReference>
<proteinExistence type="inferred from homology"/>
<keyword evidence="7" id="KW-0285">Flavoprotein</keyword>
<dbReference type="GO" id="GO:0009653">
    <property type="term" value="P:anatomical structure morphogenesis"/>
    <property type="evidence" value="ECO:0007669"/>
    <property type="project" value="UniProtKB-ARBA"/>
</dbReference>
<dbReference type="GO" id="GO:0016175">
    <property type="term" value="F:superoxide-generating NAD(P)H oxidase activity"/>
    <property type="evidence" value="ECO:0007669"/>
    <property type="project" value="UniProtKB-ARBA"/>
</dbReference>
<dbReference type="PANTHER" id="PTHR11972">
    <property type="entry name" value="NADPH OXIDASE"/>
    <property type="match status" value="1"/>
</dbReference>
<dbReference type="GO" id="GO:0020037">
    <property type="term" value="F:heme binding"/>
    <property type="evidence" value="ECO:0007669"/>
    <property type="project" value="InterPro"/>
</dbReference>
<dbReference type="SUPFAM" id="SSF47473">
    <property type="entry name" value="EF-hand"/>
    <property type="match status" value="1"/>
</dbReference>
<keyword evidence="19" id="KW-0575">Peroxidase</keyword>
<keyword evidence="29" id="KW-1185">Reference proteome</keyword>
<dbReference type="Gene3D" id="1.10.640.10">
    <property type="entry name" value="Haem peroxidase domain superfamily, animal type"/>
    <property type="match status" value="1"/>
</dbReference>
<dbReference type="GO" id="GO:0006590">
    <property type="term" value="P:thyroid hormone generation"/>
    <property type="evidence" value="ECO:0007669"/>
    <property type="project" value="UniProtKB-UniPathway"/>
</dbReference>
<dbReference type="InterPro" id="IPR034821">
    <property type="entry name" value="DUOX_peroxidase"/>
</dbReference>
<dbReference type="GO" id="GO:0043020">
    <property type="term" value="C:NADPH oxidase complex"/>
    <property type="evidence" value="ECO:0007669"/>
    <property type="project" value="TreeGrafter"/>
</dbReference>
<dbReference type="Gene3D" id="2.40.30.10">
    <property type="entry name" value="Translation factors"/>
    <property type="match status" value="1"/>
</dbReference>
<feature type="chain" id="PRO_5001832942" description="NAD(P)H oxidase (H2O2-forming)" evidence="25">
    <location>
        <begin position="27"/>
        <end position="1639"/>
    </location>
</feature>
<dbReference type="FunFam" id="3.40.50.80:FF:000006">
    <property type="entry name" value="Dual oxidase 2"/>
    <property type="match status" value="1"/>
</dbReference>
<dbReference type="InterPro" id="IPR000778">
    <property type="entry name" value="Cyt_b245_heavy_chain"/>
</dbReference>
<dbReference type="GO" id="GO:0042744">
    <property type="term" value="P:hydrogen peroxide catabolic process"/>
    <property type="evidence" value="ECO:0007669"/>
    <property type="project" value="UniProtKB-KW"/>
</dbReference>
<sequence>MDLRKWVWRVCTLAGSVLILSEHCEGELSWEVPRFDGWYNSLAHPERGAVGAHLVRLVPARYWDGVYQPVHEPVQPNARGLSRLLAGGASGLSSARNRTVLSLFFGYHVAFEIFDVRTPGCPPQFMNIKVPKGDPVFDPNATGNVRLPFQRGQWNKLSGQSPGNPRAQVLTLYFLFTFNQVNSVTAWIDGSSIYGPSSSWSDFLRSFSGGLLKRGSEWNMPNKGGGRNFMWSAPDPSTGEYGPQGLYELGNAWANENLFTAAEGIIWFRYHNYVAAKLHKKNPEWSDERLFQNARKTVVATLQNIALYEWLPGFLGDRKLPPYPAGYQKFVDPGISPEFQAAAMRFGVTMAPPGVYMRNKTCHFRKITNIDGSKSPAIRLCNSFWKRQSANMKTSQDVDELLMGMASQIAEKEDHIVVEDLRDFMYGPLRFSRTDLVALTIQRGRDFGLQSYTETRRALDLPPVKTFEEINPELSSSNPQVSPAVSEKMNSWTTKTVQLLRDVAELYGGDILKLELFPGGLLESTDGPGPVFSAIILDQFERVRNGDRFWFENKQNGLGCFLSLETKYLLFLQCSNAFLLFSLFTDEEIQTIRRLTYRDVLIAVTSAEEADLQENVFLWTEGDPCPQPAQLDASMLHPCTNVTNLDYFDGSHAGFGIAIIVMCLFPLVSFLVACLVACLRKYRYKKFQRRKGKAGNTTEEPTLGIAAYEWQGCRKPLHPVSVEIENRRLQVLDRSGAVHRSLSLRNQNHLDIFLSSSHHHKSLLLKVPKEYDLLFFDDESKRSEFVSHLRLELEDMRQEIRVKEMRERELLKEALTKEQRAQIVETFIRHAFSKVLEIEKCDAGDMSGISSKRAREVLQCELTASEFAEALGLKPDSLFVDSMFTLADKDGNGYLSFQEFLDVIVIFMKVMSFIEISNGVLSKTQAEDGIKAMMQAAGFDDKEKISWRDFHSLLKDHEKELQFAQLNVKGMENQGKKRLSRDQRVSFILPANRSHYHYYYIFFIIPCTMAARKDKSVCSHVLSVKAPTVYVKPNREQYIRNPVQQKVQQFKRFIENYRRHIVCFIVVFGITAGVITERCYFYSSQAEATGVPESTVMGIIVARGTAAGISFLYPYILLTVCRNLITLLRETFLNRYIPFDAAIDLHRIMAMTAIVLSGQSGGANDKKQMLLTGFCVSSAVAHSLGHVVNIYKFSISDLSILSCLFPNVVVNNGSEIPPKWYWWFFQTVPDLVKAFCVIFSFCFPVGITGVLLLFAFAFMYVFASHYFRRISFRGFWITHYLYVVVYILTVIHGSYALLQEPRFHVYLIPPSLLFLLDKLISLSRKKVEIPVLRAELLPSGVTHLEFKRPPGFVYRSGQWVRVACLVLGTDEYHPFTLTSAPHEENLSLHIRAVGPWTSRLRELYTEESLLEFGSYPKVRLFAALSPLLMVFGPFLKLYLDGPFGEGHQEWNDFEVSVLVGGGIGVTPFTSILKDLVFKSSIKSKILCKKKLKNILVEIFTEIFEVYFIWVTRTQRQFEWVSDIIREVEEMDTQELVSVHTYITQVAEKFDLRTTMLYVCERHFQKVWNRSLFTGLRSVTHFGRPPFVSFFSSLQEVHPEVGKIGVFSCGPPGLTKNVEKACQKMNKRDQAYFMHHYENF</sequence>
<dbReference type="GO" id="GO:0006979">
    <property type="term" value="P:response to oxidative stress"/>
    <property type="evidence" value="ECO:0007669"/>
    <property type="project" value="InterPro"/>
</dbReference>
<evidence type="ECO:0000313" key="29">
    <source>
        <dbReference type="Proteomes" id="UP000028760"/>
    </source>
</evidence>
<dbReference type="STRING" id="48698.ENSPFOP00000005418"/>
<evidence type="ECO:0000256" key="9">
    <source>
        <dbReference type="ARBA" id="ARBA00022723"/>
    </source>
</evidence>
<keyword evidence="16" id="KW-0560">Oxidoreductase</keyword>
<reference evidence="28" key="2">
    <citation type="submission" date="2025-08" db="UniProtKB">
        <authorList>
            <consortium name="Ensembl"/>
        </authorList>
    </citation>
    <scope>IDENTIFICATION</scope>
</reference>
<keyword evidence="11" id="KW-0677">Repeat</keyword>
<dbReference type="InterPro" id="IPR013112">
    <property type="entry name" value="FAD-bd_8"/>
</dbReference>
<evidence type="ECO:0000256" key="1">
    <source>
        <dbReference type="ARBA" id="ARBA00003796"/>
    </source>
</evidence>
<organism evidence="28 29">
    <name type="scientific">Poecilia formosa</name>
    <name type="common">Amazon molly</name>
    <name type="synonym">Limia formosa</name>
    <dbReference type="NCBI Taxonomy" id="48698"/>
    <lineage>
        <taxon>Eukaryota</taxon>
        <taxon>Metazoa</taxon>
        <taxon>Chordata</taxon>
        <taxon>Craniata</taxon>
        <taxon>Vertebrata</taxon>
        <taxon>Euteleostomi</taxon>
        <taxon>Actinopterygii</taxon>
        <taxon>Neopterygii</taxon>
        <taxon>Teleostei</taxon>
        <taxon>Neoteleostei</taxon>
        <taxon>Acanthomorphata</taxon>
        <taxon>Ovalentaria</taxon>
        <taxon>Atherinomorphae</taxon>
        <taxon>Cyprinodontiformes</taxon>
        <taxon>Poeciliidae</taxon>
        <taxon>Poeciliinae</taxon>
        <taxon>Poecilia</taxon>
    </lineage>
</organism>
<dbReference type="InterPro" id="IPR050369">
    <property type="entry name" value="RBOH/FRE"/>
</dbReference>
<dbReference type="Gene3D" id="3.40.50.80">
    <property type="entry name" value="Nucleotide-binding domain of ferredoxin-NADP reductase (FNR) module"/>
    <property type="match status" value="1"/>
</dbReference>
<evidence type="ECO:0000259" key="27">
    <source>
        <dbReference type="PROSITE" id="PS51384"/>
    </source>
</evidence>
<dbReference type="PROSITE" id="PS51384">
    <property type="entry name" value="FAD_FR"/>
    <property type="match status" value="1"/>
</dbReference>
<dbReference type="Pfam" id="PF08022">
    <property type="entry name" value="FAD_binding_8"/>
    <property type="match status" value="1"/>
</dbReference>
<feature type="domain" description="EF-hand" evidence="26">
    <location>
        <begin position="875"/>
        <end position="910"/>
    </location>
</feature>
<dbReference type="EMBL" id="AYCK01018419">
    <property type="status" value="NOT_ANNOTATED_CDS"/>
    <property type="molecule type" value="Genomic_DNA"/>
</dbReference>
<name>A0A087XI15_POEFO</name>
<evidence type="ECO:0000256" key="23">
    <source>
        <dbReference type="SAM" id="Coils"/>
    </source>
</evidence>
<dbReference type="InterPro" id="IPR039261">
    <property type="entry name" value="FNR_nucleotide-bd"/>
</dbReference>
<dbReference type="InterPro" id="IPR013121">
    <property type="entry name" value="Fe_red_NAD-bd_6"/>
</dbReference>
<dbReference type="InterPro" id="IPR018247">
    <property type="entry name" value="EF_Hand_1_Ca_BS"/>
</dbReference>
<keyword evidence="14" id="KW-0521">NADP</keyword>
<dbReference type="InterPro" id="IPR037120">
    <property type="entry name" value="Haem_peroxidase_sf_animal"/>
</dbReference>
<evidence type="ECO:0000256" key="11">
    <source>
        <dbReference type="ARBA" id="ARBA00022737"/>
    </source>
</evidence>
<feature type="transmembrane region" description="Helical" evidence="24">
    <location>
        <begin position="1231"/>
        <end position="1263"/>
    </location>
</feature>
<feature type="transmembrane region" description="Helical" evidence="24">
    <location>
        <begin position="1418"/>
        <end position="1435"/>
    </location>
</feature>
<keyword evidence="15 24" id="KW-1133">Transmembrane helix</keyword>
<accession>A0A087XI15</accession>
<dbReference type="SUPFAM" id="SSF63380">
    <property type="entry name" value="Riboflavin synthase domain-like"/>
    <property type="match status" value="1"/>
</dbReference>